<sequence>MSKPFRQKPTGSSQLPDWHCRQQPSVALDADEASNFVAANCCYENFDETQVNLVSSTTSTLMQDLHNMPTLTSTEFAAAHPRLAGEMSRVRGHPLYPLLSGLLMRCEALTAGASVETGRQALAAETAAFADRHQRAAASVAEADDDAEADQTDEDEEELDELMSEAVRVLAIHLTELDKVEELCGDFCRRYISTLQGGSRLADCLCLDSMPDSPTSSEPTSPSLQQQHHHPPRQQHQLQPPNLLESSPCIKSSPSPPSMSPILPPALSRMPDSGAGGAACGSEESSDSANRSGAPGRGVRGALPKRATQILKQWLFQHLVHPYPSEEEKRTLANQCGLSLLQVNNWFINARRRILPPQPAVPTSLSGGDSASSESTAADEAKRHRSAKHQQRQLGRFWPLSLGGGSNNATSKAATTGSSLAGESSSA</sequence>
<evidence type="ECO:0000313" key="7">
    <source>
        <dbReference type="WBParaSite" id="maker-uti_cns_0005416-snap-gene-0.14-mRNA-1"/>
    </source>
</evidence>
<dbReference type="GO" id="GO:0003677">
    <property type="term" value="F:DNA binding"/>
    <property type="evidence" value="ECO:0007669"/>
    <property type="project" value="UniProtKB-UniRule"/>
</dbReference>
<keyword evidence="3 5" id="KW-0371">Homeobox</keyword>
<dbReference type="InterPro" id="IPR001356">
    <property type="entry name" value="HD"/>
</dbReference>
<accession>A0A1I8HD90</accession>
<evidence type="ECO:0000256" key="4">
    <source>
        <dbReference type="ARBA" id="ARBA00023242"/>
    </source>
</evidence>
<dbReference type="AlphaFoldDB" id="A0A1I8HD90"/>
<dbReference type="PROSITE" id="PS50071">
    <property type="entry name" value="HOMEOBOX_2"/>
    <property type="match status" value="1"/>
</dbReference>
<dbReference type="Proteomes" id="UP000095280">
    <property type="component" value="Unplaced"/>
</dbReference>
<dbReference type="GO" id="GO:0006355">
    <property type="term" value="P:regulation of DNA-templated transcription"/>
    <property type="evidence" value="ECO:0007669"/>
    <property type="project" value="InterPro"/>
</dbReference>
<dbReference type="WBParaSite" id="maker-uti_cns_0005416-snap-gene-0.14-mRNA-1">
    <property type="protein sequence ID" value="maker-uti_cns_0005416-snap-gene-0.14-mRNA-1"/>
    <property type="gene ID" value="maker-uti_cns_0005416-snap-gene-0.14"/>
</dbReference>
<evidence type="ECO:0000313" key="6">
    <source>
        <dbReference type="Proteomes" id="UP000095280"/>
    </source>
</evidence>
<dbReference type="STRING" id="282301.A0A1I8HD90"/>
<proteinExistence type="inferred from homology"/>
<protein>
    <submittedName>
        <fullName evidence="7">Homeobox domain-containing protein</fullName>
    </submittedName>
</protein>
<evidence type="ECO:0000256" key="2">
    <source>
        <dbReference type="ARBA" id="ARBA00023125"/>
    </source>
</evidence>
<dbReference type="PANTHER" id="PTHR11850">
    <property type="entry name" value="HOMEOBOX PROTEIN TRANSCRIPTION FACTORS"/>
    <property type="match status" value="1"/>
</dbReference>
<reference evidence="7" key="1">
    <citation type="submission" date="2016-11" db="UniProtKB">
        <authorList>
            <consortium name="WormBaseParasite"/>
        </authorList>
    </citation>
    <scope>IDENTIFICATION</scope>
</reference>
<dbReference type="SMART" id="SM00389">
    <property type="entry name" value="HOX"/>
    <property type="match status" value="1"/>
</dbReference>
<dbReference type="GO" id="GO:0005634">
    <property type="term" value="C:nucleus"/>
    <property type="evidence" value="ECO:0007669"/>
    <property type="project" value="UniProtKB-SubCell"/>
</dbReference>
<dbReference type="Pfam" id="PF05920">
    <property type="entry name" value="Homeobox_KN"/>
    <property type="match status" value="1"/>
</dbReference>
<evidence type="ECO:0000256" key="1">
    <source>
        <dbReference type="ARBA" id="ARBA00009661"/>
    </source>
</evidence>
<name>A0A1I8HD90_9PLAT</name>
<dbReference type="InterPro" id="IPR032453">
    <property type="entry name" value="PKNOX/Meis_N"/>
</dbReference>
<dbReference type="Pfam" id="PF16493">
    <property type="entry name" value="Meis_PKNOX_N"/>
    <property type="match status" value="1"/>
</dbReference>
<keyword evidence="4 5" id="KW-0539">Nucleus</keyword>
<keyword evidence="6" id="KW-1185">Reference proteome</keyword>
<feature type="DNA-binding region" description="Homeobox" evidence="5">
    <location>
        <begin position="296"/>
        <end position="358"/>
    </location>
</feature>
<dbReference type="SUPFAM" id="SSF46689">
    <property type="entry name" value="Homeodomain-like"/>
    <property type="match status" value="1"/>
</dbReference>
<comment type="similarity">
    <text evidence="1">Belongs to the TALE/MEIS homeobox family.</text>
</comment>
<comment type="subcellular location">
    <subcellularLocation>
        <location evidence="5">Nucleus</location>
    </subcellularLocation>
</comment>
<dbReference type="InterPro" id="IPR009057">
    <property type="entry name" value="Homeodomain-like_sf"/>
</dbReference>
<dbReference type="FunFam" id="1.10.10.60:FF:000004">
    <property type="entry name" value="Meis2 homeobox isoform 2c"/>
    <property type="match status" value="1"/>
</dbReference>
<dbReference type="InterPro" id="IPR008422">
    <property type="entry name" value="KN_HD"/>
</dbReference>
<organism evidence="6 7">
    <name type="scientific">Macrostomum lignano</name>
    <dbReference type="NCBI Taxonomy" id="282301"/>
    <lineage>
        <taxon>Eukaryota</taxon>
        <taxon>Metazoa</taxon>
        <taxon>Spiralia</taxon>
        <taxon>Lophotrochozoa</taxon>
        <taxon>Platyhelminthes</taxon>
        <taxon>Rhabditophora</taxon>
        <taxon>Macrostomorpha</taxon>
        <taxon>Macrostomida</taxon>
        <taxon>Macrostomidae</taxon>
        <taxon>Macrostomum</taxon>
    </lineage>
</organism>
<dbReference type="CDD" id="cd00086">
    <property type="entry name" value="homeodomain"/>
    <property type="match status" value="1"/>
</dbReference>
<keyword evidence="2 5" id="KW-0238">DNA-binding</keyword>
<evidence type="ECO:0000256" key="5">
    <source>
        <dbReference type="PROSITE-ProRule" id="PRU00108"/>
    </source>
</evidence>
<dbReference type="Gene3D" id="1.10.10.60">
    <property type="entry name" value="Homeodomain-like"/>
    <property type="match status" value="1"/>
</dbReference>
<evidence type="ECO:0000256" key="3">
    <source>
        <dbReference type="ARBA" id="ARBA00023155"/>
    </source>
</evidence>
<dbReference type="OrthoDB" id="10056939at2759"/>
<dbReference type="InterPro" id="IPR050224">
    <property type="entry name" value="TALE_homeobox"/>
</dbReference>